<evidence type="ECO:0000313" key="2">
    <source>
        <dbReference type="EMBL" id="TDT31256.1"/>
    </source>
</evidence>
<keyword evidence="1" id="KW-0472">Membrane</keyword>
<dbReference type="EMBL" id="SOAW01000002">
    <property type="protein sequence ID" value="TDT31256.1"/>
    <property type="molecule type" value="Genomic_DNA"/>
</dbReference>
<gene>
    <name evidence="2" type="ORF">CLV29_2671</name>
</gene>
<feature type="transmembrane region" description="Helical" evidence="1">
    <location>
        <begin position="45"/>
        <end position="65"/>
    </location>
</feature>
<organism evidence="2 3">
    <name type="scientific">Naumannella halotolerans</name>
    <dbReference type="NCBI Taxonomy" id="993414"/>
    <lineage>
        <taxon>Bacteria</taxon>
        <taxon>Bacillati</taxon>
        <taxon>Actinomycetota</taxon>
        <taxon>Actinomycetes</taxon>
        <taxon>Propionibacteriales</taxon>
        <taxon>Propionibacteriaceae</taxon>
        <taxon>Naumannella</taxon>
    </lineage>
</organism>
<sequence>MLKQWNATVALTGVIATVCALLLLDAVVARTAGSDRLADTGSPLGPALIVAVIVLVLGGAALLLLGRRKRNQGGPTD</sequence>
<reference evidence="2 3" key="1">
    <citation type="submission" date="2019-03" db="EMBL/GenBank/DDBJ databases">
        <title>Genomic Encyclopedia of Archaeal and Bacterial Type Strains, Phase II (KMG-II): from individual species to whole genera.</title>
        <authorList>
            <person name="Goeker M."/>
        </authorList>
    </citation>
    <scope>NUCLEOTIDE SEQUENCE [LARGE SCALE GENOMIC DNA]</scope>
    <source>
        <strain evidence="2 3">DSM 24323</strain>
    </source>
</reference>
<evidence type="ECO:0000313" key="3">
    <source>
        <dbReference type="Proteomes" id="UP000295371"/>
    </source>
</evidence>
<name>A0A4R7J3Y8_9ACTN</name>
<proteinExistence type="predicted"/>
<dbReference type="Proteomes" id="UP000295371">
    <property type="component" value="Unassembled WGS sequence"/>
</dbReference>
<comment type="caution">
    <text evidence="2">The sequence shown here is derived from an EMBL/GenBank/DDBJ whole genome shotgun (WGS) entry which is preliminary data.</text>
</comment>
<keyword evidence="1" id="KW-0812">Transmembrane</keyword>
<accession>A0A4R7J3Y8</accession>
<dbReference type="RefSeq" id="WP_133755551.1">
    <property type="nucleotide sequence ID" value="NZ_SOAW01000002.1"/>
</dbReference>
<keyword evidence="1" id="KW-1133">Transmembrane helix</keyword>
<dbReference type="AlphaFoldDB" id="A0A4R7J3Y8"/>
<protein>
    <submittedName>
        <fullName evidence="2">LPXTG-motif cell wall-anchored protein</fullName>
    </submittedName>
</protein>
<dbReference type="NCBIfam" id="TIGR01167">
    <property type="entry name" value="LPXTG_anchor"/>
    <property type="match status" value="1"/>
</dbReference>
<evidence type="ECO:0000256" key="1">
    <source>
        <dbReference type="SAM" id="Phobius"/>
    </source>
</evidence>
<keyword evidence="3" id="KW-1185">Reference proteome</keyword>